<feature type="chain" id="PRO_5047349489" evidence="2">
    <location>
        <begin position="21"/>
        <end position="2053"/>
    </location>
</feature>
<keyword evidence="2" id="KW-0732">Signal</keyword>
<dbReference type="InterPro" id="IPR050708">
    <property type="entry name" value="T6SS_VgrG/RHS"/>
</dbReference>
<dbReference type="Gene3D" id="3.90.182.10">
    <property type="entry name" value="Toxin - Anthrax Protective Antigen,domain 1"/>
    <property type="match status" value="2"/>
</dbReference>
<dbReference type="SMART" id="SM00758">
    <property type="entry name" value="PA14"/>
    <property type="match status" value="2"/>
</dbReference>
<feature type="domain" description="PA14" evidence="3">
    <location>
        <begin position="616"/>
        <end position="771"/>
    </location>
</feature>
<comment type="caution">
    <text evidence="4">The sequence shown here is derived from an EMBL/GenBank/DDBJ whole genome shotgun (WGS) entry which is preliminary data.</text>
</comment>
<evidence type="ECO:0000259" key="3">
    <source>
        <dbReference type="PROSITE" id="PS51820"/>
    </source>
</evidence>
<protein>
    <submittedName>
        <fullName evidence="4">RHS repeat-associated protein</fullName>
    </submittedName>
</protein>
<dbReference type="NCBIfam" id="TIGR03696">
    <property type="entry name" value="Rhs_assc_core"/>
    <property type="match status" value="1"/>
</dbReference>
<evidence type="ECO:0000256" key="1">
    <source>
        <dbReference type="SAM" id="MobiDB-lite"/>
    </source>
</evidence>
<dbReference type="NCBIfam" id="TIGR01643">
    <property type="entry name" value="YD_repeat_2x"/>
    <property type="match status" value="1"/>
</dbReference>
<evidence type="ECO:0000256" key="2">
    <source>
        <dbReference type="SAM" id="SignalP"/>
    </source>
</evidence>
<dbReference type="Pfam" id="PF07691">
    <property type="entry name" value="PA14"/>
    <property type="match status" value="2"/>
</dbReference>
<proteinExistence type="predicted"/>
<dbReference type="Gene3D" id="1.10.30.50">
    <property type="match status" value="1"/>
</dbReference>
<feature type="region of interest" description="Disordered" evidence="1">
    <location>
        <begin position="25"/>
        <end position="57"/>
    </location>
</feature>
<evidence type="ECO:0000313" key="5">
    <source>
        <dbReference type="Proteomes" id="UP000248714"/>
    </source>
</evidence>
<dbReference type="EMBL" id="QLTT01000013">
    <property type="protein sequence ID" value="RAS59719.1"/>
    <property type="molecule type" value="Genomic_DNA"/>
</dbReference>
<accession>A0ABX9DWD1</accession>
<sequence>MLVAALVASVVPAVPAVAVATSPAAYHDPRELSSWPNPKQEGRKHDLPKAAGDFRPLMGADAGKAASKFDAKSSKEVGRAEKSVDYVNSDGTRTTVLSKVPVSVRDDKGAWRPVDTRLTEDRGSKRAKTGLHQLKPEFAASAEDRSLVTLGPVSLGESGQRISVALEGARRVGRQIKDSKATYVNVLPDTDLEYEVEPGSVKESIILKKPTQTSSWVFRMDTGSLTPSLKDDSVLISDAKGKVVASLPPIVTWDSSGSAKDNKAPAQTGGTYGLKQDGKTWLLTVSVDPTWLNDKARVFPVIVDPTYTYGFNNDDESRAYKSDGYQCTNCGIAVGNSKSGPGGGDSIWRTAFRHDFTPLFGKNIIGARYDFWRNAQTGSNLSWQSNLHHATSLDINGIGQHLASGPIGDRGSIQSKTLTDFIAGKVNARDNSTWFMLTGSEGSDWSYKNMQVNLIVDHGTAPPATSLVSPADGSVLTSLTPTLSVSPVSNPSGDGTLYCFKVATGADGQSGIVVDSGCITGNTWTVPQGVLTDGTNYTWTVLTALAGGVTTTHPGWTGHFKVDQRIGDTGPAPKDTVGPVTVNLANGNVHLEDAGPTFNTVAGSSGLTFSYNSQASEPFGLRASYFNDSTRSGTPDANPVLVRNEPQVNSDWGTESVFAPALAQDWFVGRWEGFFQVPVTGTYHFGGVHANGAKIWVNNTLVYNNKNASDVNFALTSQNGPVTEIALTAGQRVPIKAELYHSSGPGRMKLFVQTNEASNKAVPPQIIPASWLYTQDLPALPFGWQLGANLTGDGSTYTKAQVQDQTIVLTDGTGTKHTWTKTTTGTYTPPAGQDGVLGLDTGGKITLHEGGNVYNFNADGTLASESSVLDSRKPAANAMSWNGTPSRLSQITDPVSQRSHKLFYNRPGDDCYAGRTPPPEGDTLPPSQMLCRIQYWDGSQTYLWYRGGMFSRIENPGNDFTDYGFNADGTIVATRDSKAVDWAAQDPATRNIIETYTVVNYGTVGTRKGATSVQTPVPNGQAGQPGGGRPAHAYRYDPANRQTFMDISWHYPASGYAMKVTYDDADRQLTSTDATGKTTSTTWNSKDKQLTSTDAAGRMSSTVYDHNDRPIDQWGPAPASCFTGQHPTAACAATMPHTRTNYDEGMQGLAVSWWNNTSMTGTVKTYVTGGLGAGGAVDAHFDGTTAPAAGLGGAGYSARLTGEITFPDAGQYTLKVVGDDGVRLWIDDRLVADGWRDQGPTPYTASYTPPAAGAIKRIRIDYNNTGGPGDLHLHWTRPGGAEQIVPGTYLRPSYGLVTSTAKGESAGVPDKVSSTSYTDNGLDAAYGLPTSTLNAGITVRNSHEPVGSGYLRRTGKTMPTGAQSTDVHYGDTETRDNPCTTEVESINQGGLVKLTRLPAPASGTAREDEQIYDASGRIVAKGTSGAWTCTTYDGRDRVTSVKYPATSSAPERTITTNYAVNGDPLITSVSDSNGTITTKTDLLGKVIEYTDTQGVRTQTTYNLAGRITSETVTPPNAADAAQTTTYTYDDAGRVLTVSLGATVLASAAYDAAGEVASVSYTGGSALASVGKDSAGRTVSHAWRTSDNVQVDSTVVRTRAGTIIDETLGGADARPGGSNYVYDAAGRLTEAWVPGHHYTYDFTSNAPTGCPTGTQGNAGLNTNRVRLLDETSSGVAETGYCYDAADRLLTTIGANGVSDVRYDSSGSTTQYTQGATTTYLSWDGADRNIAVRVTGADPANVSYVRDATDRVVRRTATLGDTSTDVRYGHTGDGDTADLALGPDNRMLSRSISLPGGVLYTWKPDTFTFDHPTVRGDLALTTGADGKQVGGLRTFTPFGEPLRTDGTIDPDNVPDNMPGQMDHGWLGQHQRPYEHAGALSIVQMGARPYSPLLGRFLSVDPVEGGSANDYDYVNADPINIMDLDGKVVWFVVVIGVRIGVQVAARQAAKKAAQAAARQFVQRAANNRAFVPHVGTRAPKGAVREKWLKDNNWRCATCGVKMRPGQKSVKGQKHYHNEATAGHVFPKARGGPHVYFPQCRGCNMQWGDRYRGIVAF</sequence>
<dbReference type="Proteomes" id="UP000248714">
    <property type="component" value="Unassembled WGS sequence"/>
</dbReference>
<dbReference type="InterPro" id="IPR037524">
    <property type="entry name" value="PA14/GLEYA"/>
</dbReference>
<feature type="region of interest" description="Disordered" evidence="1">
    <location>
        <begin position="1009"/>
        <end position="1030"/>
    </location>
</feature>
<organism evidence="4 5">
    <name type="scientific">Lentzea atacamensis</name>
    <dbReference type="NCBI Taxonomy" id="531938"/>
    <lineage>
        <taxon>Bacteria</taxon>
        <taxon>Bacillati</taxon>
        <taxon>Actinomycetota</taxon>
        <taxon>Actinomycetes</taxon>
        <taxon>Pseudonocardiales</taxon>
        <taxon>Pseudonocardiaceae</taxon>
        <taxon>Lentzea</taxon>
    </lineage>
</organism>
<keyword evidence="5" id="KW-1185">Reference proteome</keyword>
<feature type="domain" description="PA14" evidence="3">
    <location>
        <begin position="1144"/>
        <end position="1289"/>
    </location>
</feature>
<evidence type="ECO:0000313" key="4">
    <source>
        <dbReference type="EMBL" id="RAS59719.1"/>
    </source>
</evidence>
<dbReference type="InterPro" id="IPR006530">
    <property type="entry name" value="YD"/>
</dbReference>
<dbReference type="PROSITE" id="PS51820">
    <property type="entry name" value="PA14"/>
    <property type="match status" value="2"/>
</dbReference>
<dbReference type="PANTHER" id="PTHR32305:SF15">
    <property type="entry name" value="PROTEIN RHSA-RELATED"/>
    <property type="match status" value="1"/>
</dbReference>
<dbReference type="PANTHER" id="PTHR32305">
    <property type="match status" value="1"/>
</dbReference>
<feature type="region of interest" description="Disordered" evidence="1">
    <location>
        <begin position="1344"/>
        <end position="1377"/>
    </location>
</feature>
<dbReference type="RefSeq" id="WP_215732622.1">
    <property type="nucleotide sequence ID" value="NZ_QLTT01000013.1"/>
</dbReference>
<feature type="compositionally biased region" description="Low complexity" evidence="1">
    <location>
        <begin position="1071"/>
        <end position="1082"/>
    </location>
</feature>
<name>A0ABX9DWD1_9PSEU</name>
<reference evidence="4 5" key="1">
    <citation type="submission" date="2018-06" db="EMBL/GenBank/DDBJ databases">
        <title>Genomic Encyclopedia of Type Strains, Phase IV (KMG-IV): sequencing the most valuable type-strain genomes for metagenomic binning, comparative biology and taxonomic classification.</title>
        <authorList>
            <person name="Goeker M."/>
        </authorList>
    </citation>
    <scope>NUCLEOTIDE SEQUENCE [LARGE SCALE GENOMIC DNA]</scope>
    <source>
        <strain evidence="4 5">DSM 45479</strain>
    </source>
</reference>
<feature type="signal peptide" evidence="2">
    <location>
        <begin position="1"/>
        <end position="20"/>
    </location>
</feature>
<dbReference type="InterPro" id="IPR022385">
    <property type="entry name" value="Rhs_assc_core"/>
</dbReference>
<dbReference type="Gene3D" id="2.180.10.10">
    <property type="entry name" value="RHS repeat-associated core"/>
    <property type="match status" value="1"/>
</dbReference>
<gene>
    <name evidence="4" type="ORF">C8D87_11319</name>
</gene>
<feature type="region of interest" description="Disordered" evidence="1">
    <location>
        <begin position="1071"/>
        <end position="1099"/>
    </location>
</feature>
<feature type="compositionally biased region" description="Polar residues" evidence="1">
    <location>
        <begin position="1090"/>
        <end position="1099"/>
    </location>
</feature>
<dbReference type="InterPro" id="IPR011658">
    <property type="entry name" value="PA14_dom"/>
</dbReference>
<feature type="compositionally biased region" description="Polar residues" evidence="1">
    <location>
        <begin position="1009"/>
        <end position="1018"/>
    </location>
</feature>
<dbReference type="SUPFAM" id="SSF56988">
    <property type="entry name" value="Anthrax protective antigen"/>
    <property type="match status" value="2"/>
</dbReference>